<evidence type="ECO:0000313" key="8">
    <source>
        <dbReference type="EMBL" id="KAJ8792113.1"/>
    </source>
</evidence>
<keyword evidence="9" id="KW-1185">Reference proteome</keyword>
<dbReference type="InterPro" id="IPR040193">
    <property type="entry name" value="EFHC1/EFHC2/EFHB"/>
</dbReference>
<evidence type="ECO:0000256" key="1">
    <source>
        <dbReference type="ARBA" id="ARBA00004611"/>
    </source>
</evidence>
<dbReference type="GO" id="GO:0000281">
    <property type="term" value="P:mitotic cytokinesis"/>
    <property type="evidence" value="ECO:0007669"/>
    <property type="project" value="TreeGrafter"/>
</dbReference>
<reference evidence="8 9" key="1">
    <citation type="submission" date="2022-11" db="EMBL/GenBank/DDBJ databases">
        <title>Whole genome sequence of Eschrichtius robustus ER-17-0199.</title>
        <authorList>
            <person name="Bruniche-Olsen A."/>
            <person name="Black A.N."/>
            <person name="Fields C.J."/>
            <person name="Walden K."/>
            <person name="Dewoody J.A."/>
        </authorList>
    </citation>
    <scope>NUCLEOTIDE SEQUENCE [LARGE SCALE GENOMIC DNA]</scope>
    <source>
        <strain evidence="8">ER-17-0199</strain>
        <tissue evidence="8">Blubber</tissue>
    </source>
</reference>
<dbReference type="GO" id="GO:0043014">
    <property type="term" value="F:alpha-tubulin binding"/>
    <property type="evidence" value="ECO:0007669"/>
    <property type="project" value="TreeGrafter"/>
</dbReference>
<keyword evidence="4" id="KW-0969">Cilium</keyword>
<evidence type="ECO:0000256" key="4">
    <source>
        <dbReference type="ARBA" id="ARBA00022846"/>
    </source>
</evidence>
<keyword evidence="2" id="KW-0963">Cytoplasm</keyword>
<keyword evidence="4" id="KW-0282">Flagellum</keyword>
<protein>
    <recommendedName>
        <fullName evidence="7">DM10 domain-containing protein</fullName>
    </recommendedName>
</protein>
<evidence type="ECO:0000256" key="2">
    <source>
        <dbReference type="ARBA" id="ARBA00022490"/>
    </source>
</evidence>
<dbReference type="PANTHER" id="PTHR12086">
    <property type="entry name" value="EF-HAND DOMAIN C-TERMINAL CONTAINING PROTEIN"/>
    <property type="match status" value="1"/>
</dbReference>
<comment type="caution">
    <text evidence="8">The sequence shown here is derived from an EMBL/GenBank/DDBJ whole genome shotgun (WGS) entry which is preliminary data.</text>
</comment>
<feature type="domain" description="DM10" evidence="7">
    <location>
        <begin position="263"/>
        <end position="337"/>
    </location>
</feature>
<dbReference type="GO" id="GO:0005879">
    <property type="term" value="C:axonemal microtubule"/>
    <property type="evidence" value="ECO:0007669"/>
    <property type="project" value="UniProtKB-ARBA"/>
</dbReference>
<accession>A0AB34HJ05</accession>
<proteinExistence type="predicted"/>
<evidence type="ECO:0000256" key="5">
    <source>
        <dbReference type="ARBA" id="ARBA00023212"/>
    </source>
</evidence>
<evidence type="ECO:0000256" key="6">
    <source>
        <dbReference type="ARBA" id="ARBA00023273"/>
    </source>
</evidence>
<dbReference type="Pfam" id="PF06565">
    <property type="entry name" value="DM10_dom"/>
    <property type="match status" value="2"/>
</dbReference>
<evidence type="ECO:0000313" key="9">
    <source>
        <dbReference type="Proteomes" id="UP001159641"/>
    </source>
</evidence>
<organism evidence="8 9">
    <name type="scientific">Eschrichtius robustus</name>
    <name type="common">California gray whale</name>
    <name type="synonym">Eschrichtius gibbosus</name>
    <dbReference type="NCBI Taxonomy" id="9764"/>
    <lineage>
        <taxon>Eukaryota</taxon>
        <taxon>Metazoa</taxon>
        <taxon>Chordata</taxon>
        <taxon>Craniata</taxon>
        <taxon>Vertebrata</taxon>
        <taxon>Euteleostomi</taxon>
        <taxon>Mammalia</taxon>
        <taxon>Eutheria</taxon>
        <taxon>Laurasiatheria</taxon>
        <taxon>Artiodactyla</taxon>
        <taxon>Whippomorpha</taxon>
        <taxon>Cetacea</taxon>
        <taxon>Mysticeti</taxon>
        <taxon>Eschrichtiidae</taxon>
        <taxon>Eschrichtius</taxon>
    </lineage>
</organism>
<dbReference type="Proteomes" id="UP001159641">
    <property type="component" value="Unassembled WGS sequence"/>
</dbReference>
<sequence length="337" mass="38250">MKKPETQVDLYLRFLALMQYGLASPPQRPGPSSVSARDVWRYQGDAGALENAAGPRGNPGGPNPTEVAAARAAAMMSNPVHGLPFLPGTSFKDSTKTAFHRSQTLGYRNGYAVVRRPTVGIGGDRLQVSQLSQAELDELASKAPVLAYGQPKQAPRAEFIPAYVAFDKKVLKFDAYFQEDVPLSTEERYRIRRVNIYYYLEDDSMSVIEPVVENSGIPQGKLIKRQRLAKNDRGDHYHWKDLNRGINITIYGRTFRIVDCDKFTQVLRFYAIWDDTDSMFGECWTYIIHYYLMDDTVEIREVHERNDGRDPFPLLMSRQRMPKVLVENASTQKAAFP</sequence>
<keyword evidence="5" id="KW-0206">Cytoskeleton</keyword>
<evidence type="ECO:0000256" key="3">
    <source>
        <dbReference type="ARBA" id="ARBA00022737"/>
    </source>
</evidence>
<dbReference type="Gene3D" id="2.30.29.170">
    <property type="match status" value="2"/>
</dbReference>
<keyword evidence="6" id="KW-0966">Cell projection</keyword>
<dbReference type="EMBL" id="JAIQCJ010001151">
    <property type="protein sequence ID" value="KAJ8792113.1"/>
    <property type="molecule type" value="Genomic_DNA"/>
</dbReference>
<dbReference type="GO" id="GO:0007052">
    <property type="term" value="P:mitotic spindle organization"/>
    <property type="evidence" value="ECO:0007669"/>
    <property type="project" value="TreeGrafter"/>
</dbReference>
<dbReference type="AlphaFoldDB" id="A0AB34HJ05"/>
<keyword evidence="3" id="KW-0677">Repeat</keyword>
<gene>
    <name evidence="8" type="ORF">J1605_020172</name>
</gene>
<dbReference type="GO" id="GO:0060285">
    <property type="term" value="P:cilium-dependent cell motility"/>
    <property type="evidence" value="ECO:0007669"/>
    <property type="project" value="TreeGrafter"/>
</dbReference>
<name>A0AB34HJ05_ESCRO</name>
<dbReference type="FunFam" id="2.30.29.170:FF:000003">
    <property type="entry name" value="EF-hand domain (C-terminal) containing 1"/>
    <property type="match status" value="1"/>
</dbReference>
<dbReference type="PANTHER" id="PTHR12086:SF9">
    <property type="entry name" value="EF-HAND DOMAIN-CONTAINING PROTEIN 1"/>
    <property type="match status" value="1"/>
</dbReference>
<dbReference type="SMART" id="SM00676">
    <property type="entry name" value="DM10"/>
    <property type="match status" value="2"/>
</dbReference>
<comment type="subcellular location">
    <subcellularLocation>
        <location evidence="1">Cytoplasm</location>
        <location evidence="1">Cytoskeleton</location>
        <location evidence="1">Flagellum axoneme</location>
    </subcellularLocation>
</comment>
<dbReference type="GO" id="GO:0072686">
    <property type="term" value="C:mitotic spindle"/>
    <property type="evidence" value="ECO:0007669"/>
    <property type="project" value="TreeGrafter"/>
</dbReference>
<feature type="domain" description="DM10" evidence="7">
    <location>
        <begin position="167"/>
        <end position="272"/>
    </location>
</feature>
<evidence type="ECO:0000259" key="7">
    <source>
        <dbReference type="PROSITE" id="PS51336"/>
    </source>
</evidence>
<dbReference type="InterPro" id="IPR006602">
    <property type="entry name" value="DM10_dom"/>
</dbReference>
<dbReference type="PROSITE" id="PS51336">
    <property type="entry name" value="DM10"/>
    <property type="match status" value="2"/>
</dbReference>